<dbReference type="AlphaFoldDB" id="A0A9P5ZKT4"/>
<dbReference type="EMBL" id="MU154728">
    <property type="protein sequence ID" value="KAF9488159.1"/>
    <property type="molecule type" value="Genomic_DNA"/>
</dbReference>
<feature type="domain" description="Fungal-type protein kinase" evidence="1">
    <location>
        <begin position="360"/>
        <end position="493"/>
    </location>
</feature>
<evidence type="ECO:0000259" key="1">
    <source>
        <dbReference type="Pfam" id="PF17667"/>
    </source>
</evidence>
<dbReference type="PANTHER" id="PTHR38248:SF2">
    <property type="entry name" value="FUNK1 11"/>
    <property type="match status" value="1"/>
</dbReference>
<dbReference type="Proteomes" id="UP000807025">
    <property type="component" value="Unassembled WGS sequence"/>
</dbReference>
<organism evidence="2 3">
    <name type="scientific">Pleurotus eryngii</name>
    <name type="common">Boletus of the steppes</name>
    <dbReference type="NCBI Taxonomy" id="5323"/>
    <lineage>
        <taxon>Eukaryota</taxon>
        <taxon>Fungi</taxon>
        <taxon>Dikarya</taxon>
        <taxon>Basidiomycota</taxon>
        <taxon>Agaricomycotina</taxon>
        <taxon>Agaricomycetes</taxon>
        <taxon>Agaricomycetidae</taxon>
        <taxon>Agaricales</taxon>
        <taxon>Pleurotineae</taxon>
        <taxon>Pleurotaceae</taxon>
        <taxon>Pleurotus</taxon>
    </lineage>
</organism>
<comment type="caution">
    <text evidence="2">The sequence shown here is derived from an EMBL/GenBank/DDBJ whole genome shotgun (WGS) entry which is preliminary data.</text>
</comment>
<reference evidence="2" key="1">
    <citation type="submission" date="2020-11" db="EMBL/GenBank/DDBJ databases">
        <authorList>
            <consortium name="DOE Joint Genome Institute"/>
            <person name="Ahrendt S."/>
            <person name="Riley R."/>
            <person name="Andreopoulos W."/>
            <person name="Labutti K."/>
            <person name="Pangilinan J."/>
            <person name="Ruiz-Duenas F.J."/>
            <person name="Barrasa J.M."/>
            <person name="Sanchez-Garcia M."/>
            <person name="Camarero S."/>
            <person name="Miyauchi S."/>
            <person name="Serrano A."/>
            <person name="Linde D."/>
            <person name="Babiker R."/>
            <person name="Drula E."/>
            <person name="Ayuso-Fernandez I."/>
            <person name="Pacheco R."/>
            <person name="Padilla G."/>
            <person name="Ferreira P."/>
            <person name="Barriuso J."/>
            <person name="Kellner H."/>
            <person name="Castanera R."/>
            <person name="Alfaro M."/>
            <person name="Ramirez L."/>
            <person name="Pisabarro A.G."/>
            <person name="Kuo A."/>
            <person name="Tritt A."/>
            <person name="Lipzen A."/>
            <person name="He G."/>
            <person name="Yan M."/>
            <person name="Ng V."/>
            <person name="Cullen D."/>
            <person name="Martin F."/>
            <person name="Rosso M.-N."/>
            <person name="Henrissat B."/>
            <person name="Hibbett D."/>
            <person name="Martinez A.T."/>
            <person name="Grigoriev I.V."/>
        </authorList>
    </citation>
    <scope>NUCLEOTIDE SEQUENCE</scope>
    <source>
        <strain evidence="2">ATCC 90797</strain>
    </source>
</reference>
<dbReference type="Pfam" id="PF17667">
    <property type="entry name" value="Pkinase_fungal"/>
    <property type="match status" value="1"/>
</dbReference>
<dbReference type="PANTHER" id="PTHR38248">
    <property type="entry name" value="FUNK1 6"/>
    <property type="match status" value="1"/>
</dbReference>
<dbReference type="InterPro" id="IPR040976">
    <property type="entry name" value="Pkinase_fungal"/>
</dbReference>
<evidence type="ECO:0000313" key="3">
    <source>
        <dbReference type="Proteomes" id="UP000807025"/>
    </source>
</evidence>
<accession>A0A9P5ZKT4</accession>
<sequence length="644" mass="71931">MVDHEMQLKQRAKGDSWEVKMYPLLQQLFNHIANFSHPGELKAMRSIKINANRQLKGEEYTTGFPQVAPDGIGSRVLECDSWIDVDWFVEVKLKESQGLPVKDATISAVVCQAADYAWLHMSCCPFQLFSVGLLILGHKFMVGIFDRDGVSLSPISDFCDGSEGFRTFIRVICQLVSPHLSDIDLRHDPTAAPLSHSADLRAAIRELTISLQLLPDFPPYLVLCPREHTTKVQGATLTKCVQDTWVTVGPPIWVSLSLIGRGMSIWPVIWVIMESGKWTIANDASVLILKNAWRNSGHTGEAFIYGSLDSPPPWRGDVLFNVKTDIPILVHDLRSHYPYDALLHRGGANAKANAAPPPMTTTAVLHRLILQTIGRPLWHFVSYLELLKAFRAAIVDISTGNIMITASSNPCAGEEGFLMDLEFASIDQIVHVTSINRVPQRTTWSALSCGVQMTGTVQFMAREILESLVDKKPIEHTESHDLESFAWVFAYVVLHHLLRNSGDETKSTFTKDDQLAIKMVYDRSFGMLKLDTVLTQRYSLRVFDLRRKGIEGLIPAATTYFMKVLGMLVAANHEAAQPPDPRFSAFMATLLPRVSLPSQTKMMHLYLIQLIDAAIQTIILQRIATYEAMLHCLGLPLDGTIHPN</sequence>
<keyword evidence="3" id="KW-1185">Reference proteome</keyword>
<proteinExistence type="predicted"/>
<protein>
    <recommendedName>
        <fullName evidence="1">Fungal-type protein kinase domain-containing protein</fullName>
    </recommendedName>
</protein>
<name>A0A9P5ZKT4_PLEER</name>
<gene>
    <name evidence="2" type="ORF">BDN71DRAFT_1436325</name>
</gene>
<evidence type="ECO:0000313" key="2">
    <source>
        <dbReference type="EMBL" id="KAF9488159.1"/>
    </source>
</evidence>
<dbReference type="OrthoDB" id="3271139at2759"/>